<comment type="caution">
    <text evidence="3">The sequence shown here is derived from an EMBL/GenBank/DDBJ whole genome shotgun (WGS) entry which is preliminary data.</text>
</comment>
<feature type="transmembrane region" description="Helical" evidence="2">
    <location>
        <begin position="276"/>
        <end position="300"/>
    </location>
</feature>
<name>A0A9D1UGH0_9FIRM</name>
<feature type="transmembrane region" description="Helical" evidence="2">
    <location>
        <begin position="146"/>
        <end position="168"/>
    </location>
</feature>
<evidence type="ECO:0000313" key="4">
    <source>
        <dbReference type="Proteomes" id="UP000824205"/>
    </source>
</evidence>
<feature type="transmembrane region" description="Helical" evidence="2">
    <location>
        <begin position="108"/>
        <end position="126"/>
    </location>
</feature>
<organism evidence="3 4">
    <name type="scientific">Candidatus Eubacterium faecipullorum</name>
    <dbReference type="NCBI Taxonomy" id="2838571"/>
    <lineage>
        <taxon>Bacteria</taxon>
        <taxon>Bacillati</taxon>
        <taxon>Bacillota</taxon>
        <taxon>Clostridia</taxon>
        <taxon>Eubacteriales</taxon>
        <taxon>Eubacteriaceae</taxon>
        <taxon>Eubacterium</taxon>
    </lineage>
</organism>
<keyword evidence="2" id="KW-1133">Transmembrane helix</keyword>
<keyword evidence="2" id="KW-0472">Membrane</keyword>
<proteinExistence type="predicted"/>
<feature type="transmembrane region" description="Helical" evidence="2">
    <location>
        <begin position="195"/>
        <end position="216"/>
    </location>
</feature>
<dbReference type="InterPro" id="IPR036259">
    <property type="entry name" value="MFS_trans_sf"/>
</dbReference>
<dbReference type="Proteomes" id="UP000824205">
    <property type="component" value="Unassembled WGS sequence"/>
</dbReference>
<dbReference type="EMBL" id="DXGE01000016">
    <property type="protein sequence ID" value="HIW85590.1"/>
    <property type="molecule type" value="Genomic_DNA"/>
</dbReference>
<evidence type="ECO:0000256" key="1">
    <source>
        <dbReference type="SAM" id="Coils"/>
    </source>
</evidence>
<keyword evidence="2" id="KW-0812">Transmembrane</keyword>
<evidence type="ECO:0000313" key="3">
    <source>
        <dbReference type="EMBL" id="HIW85590.1"/>
    </source>
</evidence>
<feature type="transmembrane region" description="Helical" evidence="2">
    <location>
        <begin position="228"/>
        <end position="246"/>
    </location>
</feature>
<dbReference type="AlphaFoldDB" id="A0A9D1UGH0"/>
<evidence type="ECO:0000256" key="2">
    <source>
        <dbReference type="SAM" id="Phobius"/>
    </source>
</evidence>
<keyword evidence="1" id="KW-0175">Coiled coil</keyword>
<gene>
    <name evidence="3" type="ORF">IAA48_03755</name>
</gene>
<feature type="transmembrane region" description="Helical" evidence="2">
    <location>
        <begin position="498"/>
        <end position="524"/>
    </location>
</feature>
<feature type="transmembrane region" description="Helical" evidence="2">
    <location>
        <begin position="341"/>
        <end position="360"/>
    </location>
</feature>
<reference evidence="3" key="1">
    <citation type="journal article" date="2021" name="PeerJ">
        <title>Extensive microbial diversity within the chicken gut microbiome revealed by metagenomics and culture.</title>
        <authorList>
            <person name="Gilroy R."/>
            <person name="Ravi A."/>
            <person name="Getino M."/>
            <person name="Pursley I."/>
            <person name="Horton D.L."/>
            <person name="Alikhan N.F."/>
            <person name="Baker D."/>
            <person name="Gharbi K."/>
            <person name="Hall N."/>
            <person name="Watson M."/>
            <person name="Adriaenssens E.M."/>
            <person name="Foster-Nyarko E."/>
            <person name="Jarju S."/>
            <person name="Secka A."/>
            <person name="Antonio M."/>
            <person name="Oren A."/>
            <person name="Chaudhuri R.R."/>
            <person name="La Ragione R."/>
            <person name="Hildebrand F."/>
            <person name="Pallen M.J."/>
        </authorList>
    </citation>
    <scope>NUCLEOTIDE SEQUENCE</scope>
    <source>
        <strain evidence="3">421</strain>
    </source>
</reference>
<accession>A0A9D1UGH0</accession>
<feature type="transmembrane region" description="Helical" evidence="2">
    <location>
        <begin position="33"/>
        <end position="55"/>
    </location>
</feature>
<dbReference type="Pfam" id="PF13347">
    <property type="entry name" value="MFS_2"/>
    <property type="match status" value="1"/>
</dbReference>
<dbReference type="Gene3D" id="1.20.1250.20">
    <property type="entry name" value="MFS general substrate transporter like domains"/>
    <property type="match status" value="1"/>
</dbReference>
<feature type="transmembrane region" description="Helical" evidence="2">
    <location>
        <begin position="422"/>
        <end position="446"/>
    </location>
</feature>
<reference evidence="3" key="2">
    <citation type="submission" date="2021-04" db="EMBL/GenBank/DDBJ databases">
        <authorList>
            <person name="Gilroy R."/>
        </authorList>
    </citation>
    <scope>NUCLEOTIDE SEQUENCE</scope>
    <source>
        <strain evidence="3">421</strain>
    </source>
</reference>
<feature type="transmembrane region" description="Helical" evidence="2">
    <location>
        <begin position="75"/>
        <end position="96"/>
    </location>
</feature>
<feature type="transmembrane region" description="Helical" evidence="2">
    <location>
        <begin position="312"/>
        <end position="334"/>
    </location>
</feature>
<feature type="coiled-coil region" evidence="1">
    <location>
        <begin position="749"/>
        <end position="776"/>
    </location>
</feature>
<sequence>MAELKAKIGGLVKDVKMHWNEPPKGRYMPFKEIVSYAGGGIGVKFLAVMATNMILSATNVLIGNTLGVEPIDMYIMYFISVLANIPLSGIRANIIDNTRSKEGKYRPYIVKMGIPSAIVTILFVWFPYNQFGALFGEGTFFGKPRAYVVTCAIILVLNFIQNFFYYFFSEAYDNLIHVLSPNTQERADVSTIKGVVYSLAPSILSLAMPIFAQLLTNNNLYDIRLYRYIYPPLAILSVLLSIVVYVNTKEKIVQAKTHVIQIKFMDSLREVLRNKYFWVIAMATWLGFLETSMTVILGWLYSYGGICNGTVYSIITLICQNAGLVGMLLAPFAIRKWGKRFVLISTNVLNIVFIALMFPVVRTIDMTGESTAATETWLPLILLVVCYWMNNLMNAFMQILTPSVNADIRDYQQYVSGERIDGMFSTITAIGGLVTVASSGIVNLLYDRFGINTETAQQVMNNPEVMNKVLRNGAVVGEVIAEADTTSIAYFSLYDGDILQTVCGVLILASIVGAFINVVPYFFYDLTELKQQGMVRVLKIRAFFEDFGNNTLSDDNLVEVVDMVENARSLAGEEPVKITKDNIKAAKASGKNKAAIKEAVKLAKEENRAAALRNQEIKLAPFVLKEMSRFESNLGKLQVEQAQKIYDEGLEGLGTHSISELKGKLKEAKALPKGNEDEKEFRQYCILFARTRLTARRYQKKYYADGKIVSPDNTKLNALFETEEQYDKKEDKLYKRLYEAQESKDKNKIAAVKAEIKALKADFKELNKKIRDEQNHRTNYNRSAKPYLDARNTLRQAENYTHFDEIKELYNEIRAKELAAETANA</sequence>
<dbReference type="SUPFAM" id="SSF103473">
    <property type="entry name" value="MFS general substrate transporter"/>
    <property type="match status" value="1"/>
</dbReference>
<protein>
    <submittedName>
        <fullName evidence="3">MFS transporter</fullName>
    </submittedName>
</protein>